<evidence type="ECO:0000256" key="2">
    <source>
        <dbReference type="ARBA" id="ARBA00023026"/>
    </source>
</evidence>
<keyword evidence="2" id="KW-0843">Virulence</keyword>
<proteinExistence type="inferred from homology"/>
<reference evidence="3 4" key="1">
    <citation type="submission" date="2020-03" db="EMBL/GenBank/DDBJ databases">
        <title>Draft Genome Sequence of Cudoniella acicularis.</title>
        <authorList>
            <person name="Buettner E."/>
            <person name="Kellner H."/>
        </authorList>
    </citation>
    <scope>NUCLEOTIDE SEQUENCE [LARGE SCALE GENOMIC DNA]</scope>
    <source>
        <strain evidence="3 4">DSM 108380</strain>
    </source>
</reference>
<evidence type="ECO:0000313" key="3">
    <source>
        <dbReference type="EMBL" id="KAF4627980.1"/>
    </source>
</evidence>
<dbReference type="PANTHER" id="PTHR33657:SF8">
    <property type="entry name" value="DOMAIN PROTEIN, PUTATIVE (AFU_ORTHOLOGUE AFUA_5G00600)-RELATED"/>
    <property type="match status" value="1"/>
</dbReference>
<dbReference type="Pfam" id="PF05630">
    <property type="entry name" value="NPP1"/>
    <property type="match status" value="1"/>
</dbReference>
<dbReference type="EMBL" id="JAAMPI010000879">
    <property type="protein sequence ID" value="KAF4627980.1"/>
    <property type="molecule type" value="Genomic_DNA"/>
</dbReference>
<comment type="caution">
    <text evidence="3">The sequence shown here is derived from an EMBL/GenBank/DDBJ whole genome shotgun (WGS) entry which is preliminary data.</text>
</comment>
<name>A0A8H4RD99_9HELO</name>
<keyword evidence="4" id="KW-1185">Reference proteome</keyword>
<dbReference type="InterPro" id="IPR008701">
    <property type="entry name" value="NPP1"/>
</dbReference>
<dbReference type="AlphaFoldDB" id="A0A8H4RD99"/>
<dbReference type="OrthoDB" id="89086at2759"/>
<comment type="similarity">
    <text evidence="1">Belongs to the Necrosis inducing protein (NPP1) family.</text>
</comment>
<evidence type="ECO:0000313" key="4">
    <source>
        <dbReference type="Proteomes" id="UP000566819"/>
    </source>
</evidence>
<organism evidence="3 4">
    <name type="scientific">Cudoniella acicularis</name>
    <dbReference type="NCBI Taxonomy" id="354080"/>
    <lineage>
        <taxon>Eukaryota</taxon>
        <taxon>Fungi</taxon>
        <taxon>Dikarya</taxon>
        <taxon>Ascomycota</taxon>
        <taxon>Pezizomycotina</taxon>
        <taxon>Leotiomycetes</taxon>
        <taxon>Helotiales</taxon>
        <taxon>Tricladiaceae</taxon>
        <taxon>Cudoniella</taxon>
    </lineage>
</organism>
<dbReference type="PANTHER" id="PTHR33657">
    <property type="entry name" value="DOMAIN PROTEIN, PUTATIVE (AFU_ORTHOLOGUE AFUA_5G00600)-RELATED"/>
    <property type="match status" value="1"/>
</dbReference>
<evidence type="ECO:0000256" key="1">
    <source>
        <dbReference type="ARBA" id="ARBA00009520"/>
    </source>
</evidence>
<sequence>MSHFSIGTARCRAISIISGVRDIDRSDSDQTDVEKSRLTFLQISAGLLATVGVSATPLQKRVVIAHDAVVGLPETAPSGTVGTVYEAYQPYFGGLAPTGASNGDCSSTGQIYVRGATYGSYYGVMYSWYMPKDEPSDGLGHRHDWEGVIVWLSSASAITFSNIVAVCPSAHGNWNCSTSGYSLSGTAPLIKYERIWPVDHSCGLTSTVGGQQPMIAWESLPTVAQTALSITDFGSVIVPFIDIHFTTNLAAATF</sequence>
<accession>A0A8H4RD99</accession>
<dbReference type="PIRSF" id="PIRSF029958">
    <property type="entry name" value="Necrosis-inducing_protein"/>
    <property type="match status" value="1"/>
</dbReference>
<dbReference type="Proteomes" id="UP000566819">
    <property type="component" value="Unassembled WGS sequence"/>
</dbReference>
<protein>
    <submittedName>
        <fullName evidence="3">Uncharacterized protein</fullName>
    </submittedName>
</protein>
<gene>
    <name evidence="3" type="ORF">G7Y89_g10169</name>
</gene>